<dbReference type="RefSeq" id="WP_155348376.1">
    <property type="nucleotide sequence ID" value="NZ_BAAAHM010000006.1"/>
</dbReference>
<keyword evidence="3" id="KW-0732">Signal</keyword>
<evidence type="ECO:0000313" key="7">
    <source>
        <dbReference type="EMBL" id="GES23483.1"/>
    </source>
</evidence>
<evidence type="ECO:0000313" key="8">
    <source>
        <dbReference type="Proteomes" id="UP000377595"/>
    </source>
</evidence>
<keyword evidence="2" id="KW-1003">Cell membrane</keyword>
<comment type="caution">
    <text evidence="7">The sequence shown here is derived from an EMBL/GenBank/DDBJ whole genome shotgun (WGS) entry which is preliminary data.</text>
</comment>
<dbReference type="Proteomes" id="UP000377595">
    <property type="component" value="Unassembled WGS sequence"/>
</dbReference>
<evidence type="ECO:0000256" key="1">
    <source>
        <dbReference type="ARBA" id="ARBA00004236"/>
    </source>
</evidence>
<feature type="domain" description="ABC transporter substrate-binding protein PnrA-like" evidence="6">
    <location>
        <begin position="39"/>
        <end position="337"/>
    </location>
</feature>
<proteinExistence type="predicted"/>
<keyword evidence="4" id="KW-0472">Membrane</keyword>
<accession>A0A5M3XVX1</accession>
<dbReference type="AlphaFoldDB" id="A0A5M3XVX1"/>
<dbReference type="InterPro" id="IPR003760">
    <property type="entry name" value="PnrA-like"/>
</dbReference>
<organism evidence="7 8">
    <name type="scientific">Acrocarpospora pleiomorpha</name>
    <dbReference type="NCBI Taxonomy" id="90975"/>
    <lineage>
        <taxon>Bacteria</taxon>
        <taxon>Bacillati</taxon>
        <taxon>Actinomycetota</taxon>
        <taxon>Actinomycetes</taxon>
        <taxon>Streptosporangiales</taxon>
        <taxon>Streptosporangiaceae</taxon>
        <taxon>Acrocarpospora</taxon>
    </lineage>
</organism>
<dbReference type="PROSITE" id="PS51257">
    <property type="entry name" value="PROKAR_LIPOPROTEIN"/>
    <property type="match status" value="1"/>
</dbReference>
<dbReference type="InterPro" id="IPR050957">
    <property type="entry name" value="BMP_lipoprotein"/>
</dbReference>
<keyword evidence="8" id="KW-1185">Reference proteome</keyword>
<evidence type="ECO:0000256" key="5">
    <source>
        <dbReference type="ARBA" id="ARBA00023288"/>
    </source>
</evidence>
<evidence type="ECO:0000256" key="4">
    <source>
        <dbReference type="ARBA" id="ARBA00023136"/>
    </source>
</evidence>
<gene>
    <name evidence="7" type="primary">bmpA_2</name>
    <name evidence="7" type="ORF">Aple_063820</name>
</gene>
<comment type="subcellular location">
    <subcellularLocation>
        <location evidence="1">Cell membrane</location>
    </subcellularLocation>
</comment>
<dbReference type="CDD" id="cd06354">
    <property type="entry name" value="PBP1_PrnA-like"/>
    <property type="match status" value="1"/>
</dbReference>
<dbReference type="GO" id="GO:0005886">
    <property type="term" value="C:plasma membrane"/>
    <property type="evidence" value="ECO:0007669"/>
    <property type="project" value="UniProtKB-SubCell"/>
</dbReference>
<dbReference type="EMBL" id="BLAF01000042">
    <property type="protein sequence ID" value="GES23483.1"/>
    <property type="molecule type" value="Genomic_DNA"/>
</dbReference>
<evidence type="ECO:0000259" key="6">
    <source>
        <dbReference type="Pfam" id="PF02608"/>
    </source>
</evidence>
<reference evidence="7 8" key="1">
    <citation type="submission" date="2019-10" db="EMBL/GenBank/DDBJ databases">
        <title>Whole genome shotgun sequence of Acrocarpospora pleiomorpha NBRC 16267.</title>
        <authorList>
            <person name="Ichikawa N."/>
            <person name="Kimura A."/>
            <person name="Kitahashi Y."/>
            <person name="Komaki H."/>
            <person name="Oguchi A."/>
        </authorList>
    </citation>
    <scope>NUCLEOTIDE SEQUENCE [LARGE SCALE GENOMIC DNA]</scope>
    <source>
        <strain evidence="7 8">NBRC 16267</strain>
    </source>
</reference>
<dbReference type="PANTHER" id="PTHR34296:SF2">
    <property type="entry name" value="ABC TRANSPORTER GUANOSINE-BINDING PROTEIN NUPN"/>
    <property type="match status" value="1"/>
</dbReference>
<protein>
    <submittedName>
        <fullName evidence="7">BMP family ABC transporter substrate-binding protein</fullName>
    </submittedName>
</protein>
<name>A0A5M3XVX1_9ACTN</name>
<evidence type="ECO:0000256" key="3">
    <source>
        <dbReference type="ARBA" id="ARBA00022729"/>
    </source>
</evidence>
<dbReference type="OrthoDB" id="9784230at2"/>
<sequence length="339" mass="35304">MRRVILIIPLVSAVVGCGGPAPESEPVPSSSSMTTVGLMYGVGGRGDQAYNDSVAFGLDRAKVEFGLRTRELGALAGEGDAPRIEGLRLLVRSGCNPIIGVGFPNAAAVKQVAAEFPRVRFALLDDASATAANITNLVFAVNEGAFLVGAAGALKSTKNSLGFVGGVNAPGIHAFEVGYRAGIAHVRPKDRIQVEYLSQPPDLSGFYNPPRARAVAARMYGSGADVVFQVAGASGAGVFEAALAAEKWAIGVVTDQAETANPSVRGRIITSMVKEVDVAVYDFIFSVLRGAVKTGSVTYDLKAGGVDYTTTGGHIRNFVPRLNELKRQIINGTIKVPTG</sequence>
<dbReference type="Pfam" id="PF02608">
    <property type="entry name" value="Bmp"/>
    <property type="match status" value="1"/>
</dbReference>
<dbReference type="Gene3D" id="3.40.50.2300">
    <property type="match status" value="2"/>
</dbReference>
<dbReference type="PANTHER" id="PTHR34296">
    <property type="entry name" value="TRANSCRIPTIONAL ACTIVATOR PROTEIN MED"/>
    <property type="match status" value="1"/>
</dbReference>
<keyword evidence="5" id="KW-0449">Lipoprotein</keyword>
<evidence type="ECO:0000256" key="2">
    <source>
        <dbReference type="ARBA" id="ARBA00022475"/>
    </source>
</evidence>